<evidence type="ECO:0000256" key="4">
    <source>
        <dbReference type="ARBA" id="ARBA00022574"/>
    </source>
</evidence>
<dbReference type="PANTHER" id="PTHR19924:SF26">
    <property type="entry name" value="U3 SMALL NUCLEOLAR RNA-ASSOCIATED PROTEIN 15 HOMOLOG"/>
    <property type="match status" value="1"/>
</dbReference>
<evidence type="ECO:0000256" key="6">
    <source>
        <dbReference type="ARBA" id="ARBA00023242"/>
    </source>
</evidence>
<evidence type="ECO:0000256" key="5">
    <source>
        <dbReference type="ARBA" id="ARBA00022737"/>
    </source>
</evidence>
<dbReference type="Gene3D" id="2.130.10.10">
    <property type="entry name" value="YVTN repeat-like/Quinoprotein amine dehydrogenase"/>
    <property type="match status" value="1"/>
</dbReference>
<accession>A0AAD9UCL9</accession>
<evidence type="ECO:0000256" key="1">
    <source>
        <dbReference type="ARBA" id="ARBA00004604"/>
    </source>
</evidence>
<gene>
    <name evidence="10" type="ORF">NP493_261g01017</name>
</gene>
<comment type="function">
    <text evidence="7">Ribosome biogenesis factor. Involved in nucleolar processing of pre-18S ribosomal RNA. Required for optimal pre-ribosomal RNA transcription by RNA polymerase I. Part of the small subunit (SSU) processome, first precursor of the small eukaryotic ribosomal subunit. During the assembly of the SSU processome in the nucleolus, many ribosome biogenesis factors, an RNA chaperone and ribosomal proteins associate with the nascent pre-rRNA and work in concert to generate RNA folding, modifications, rearrangements and cleavage as well as targeted degradation of pre-ribosomal RNA by the RNA exosome.</text>
</comment>
<comment type="subcellular location">
    <subcellularLocation>
        <location evidence="1">Nucleus</location>
        <location evidence="1">Nucleolus</location>
    </subcellularLocation>
</comment>
<dbReference type="SMART" id="SM00320">
    <property type="entry name" value="WD40"/>
    <property type="match status" value="2"/>
</dbReference>
<dbReference type="Pfam" id="PF09384">
    <property type="entry name" value="UTP15_C"/>
    <property type="match status" value="1"/>
</dbReference>
<comment type="caution">
    <text evidence="10">The sequence shown here is derived from an EMBL/GenBank/DDBJ whole genome shotgun (WGS) entry which is preliminary data.</text>
</comment>
<keyword evidence="4 8" id="KW-0853">WD repeat</keyword>
<evidence type="ECO:0000256" key="2">
    <source>
        <dbReference type="ARBA" id="ARBA00018260"/>
    </source>
</evidence>
<sequence>MLWPGGKLLTTFSDHHKTVTSLGFCNNYERITSVSLDRHLKIYDVGTYQVVHTLDYPSSILSAAIAPDNKVVVVGMADGLLSIRHRKDTTGGATKKSRTSKKSSYRYTLESHRYKPKKDDHVVVHNQRPLLAKYDKYLKAFRYTQTLDAALSFRVRIHTPHVTVSVIVELIRRDGLRGALAGRDEKSLTSIIKFLQK</sequence>
<feature type="domain" description="U3 small nucleolar RNA-associated protein 15 C-terminal" evidence="9">
    <location>
        <begin position="114"/>
        <end position="197"/>
    </location>
</feature>
<evidence type="ECO:0000313" key="11">
    <source>
        <dbReference type="Proteomes" id="UP001209878"/>
    </source>
</evidence>
<dbReference type="PANTHER" id="PTHR19924">
    <property type="entry name" value="UTP15 U3 SMALL NUCLEOLAR RNA-ASSOCIATED PROTEIN 15 FAMILY MEMBER"/>
    <property type="match status" value="1"/>
</dbReference>
<proteinExistence type="predicted"/>
<dbReference type="Pfam" id="PF00400">
    <property type="entry name" value="WD40"/>
    <property type="match status" value="1"/>
</dbReference>
<feature type="repeat" description="WD" evidence="8">
    <location>
        <begin position="12"/>
        <end position="53"/>
    </location>
</feature>
<dbReference type="GO" id="GO:0045943">
    <property type="term" value="P:positive regulation of transcription by RNA polymerase I"/>
    <property type="evidence" value="ECO:0007669"/>
    <property type="project" value="TreeGrafter"/>
</dbReference>
<reference evidence="10" key="1">
    <citation type="journal article" date="2023" name="Mol. Biol. Evol.">
        <title>Third-Generation Sequencing Reveals the Adaptive Role of the Epigenome in Three Deep-Sea Polychaetes.</title>
        <authorList>
            <person name="Perez M."/>
            <person name="Aroh O."/>
            <person name="Sun Y."/>
            <person name="Lan Y."/>
            <person name="Juniper S.K."/>
            <person name="Young C.R."/>
            <person name="Angers B."/>
            <person name="Qian P.Y."/>
        </authorList>
    </citation>
    <scope>NUCLEOTIDE SEQUENCE</scope>
    <source>
        <strain evidence="10">R07B-5</strain>
    </source>
</reference>
<dbReference type="InterPro" id="IPR001680">
    <property type="entry name" value="WD40_rpt"/>
</dbReference>
<dbReference type="Proteomes" id="UP001209878">
    <property type="component" value="Unassembled WGS sequence"/>
</dbReference>
<dbReference type="SUPFAM" id="SSF50978">
    <property type="entry name" value="WD40 repeat-like"/>
    <property type="match status" value="1"/>
</dbReference>
<dbReference type="GO" id="GO:0005730">
    <property type="term" value="C:nucleolus"/>
    <property type="evidence" value="ECO:0007669"/>
    <property type="project" value="UniProtKB-SubCell"/>
</dbReference>
<keyword evidence="6" id="KW-0539">Nucleus</keyword>
<organism evidence="10 11">
    <name type="scientific">Ridgeia piscesae</name>
    <name type="common">Tubeworm</name>
    <dbReference type="NCBI Taxonomy" id="27915"/>
    <lineage>
        <taxon>Eukaryota</taxon>
        <taxon>Metazoa</taxon>
        <taxon>Spiralia</taxon>
        <taxon>Lophotrochozoa</taxon>
        <taxon>Annelida</taxon>
        <taxon>Polychaeta</taxon>
        <taxon>Sedentaria</taxon>
        <taxon>Canalipalpata</taxon>
        <taxon>Sabellida</taxon>
        <taxon>Siboglinidae</taxon>
        <taxon>Ridgeia</taxon>
    </lineage>
</organism>
<evidence type="ECO:0000256" key="3">
    <source>
        <dbReference type="ARBA" id="ARBA00022552"/>
    </source>
</evidence>
<keyword evidence="5" id="KW-0677">Repeat</keyword>
<evidence type="ECO:0000259" key="9">
    <source>
        <dbReference type="Pfam" id="PF09384"/>
    </source>
</evidence>
<dbReference type="InterPro" id="IPR018983">
    <property type="entry name" value="U3_snoRNA-assocProt_15_C"/>
</dbReference>
<dbReference type="InterPro" id="IPR036322">
    <property type="entry name" value="WD40_repeat_dom_sf"/>
</dbReference>
<keyword evidence="3" id="KW-0698">rRNA processing</keyword>
<evidence type="ECO:0000313" key="10">
    <source>
        <dbReference type="EMBL" id="KAK2184547.1"/>
    </source>
</evidence>
<keyword evidence="11" id="KW-1185">Reference proteome</keyword>
<dbReference type="InterPro" id="IPR015943">
    <property type="entry name" value="WD40/YVTN_repeat-like_dom_sf"/>
</dbReference>
<evidence type="ECO:0000256" key="7">
    <source>
        <dbReference type="ARBA" id="ARBA00045437"/>
    </source>
</evidence>
<dbReference type="GO" id="GO:0006364">
    <property type="term" value="P:rRNA processing"/>
    <property type="evidence" value="ECO:0007669"/>
    <property type="project" value="UniProtKB-KW"/>
</dbReference>
<evidence type="ECO:0000256" key="8">
    <source>
        <dbReference type="PROSITE-ProRule" id="PRU00221"/>
    </source>
</evidence>
<dbReference type="AlphaFoldDB" id="A0AAD9UCL9"/>
<protein>
    <recommendedName>
        <fullName evidence="2">U3 small nucleolar RNA-associated protein 15 homolog</fullName>
    </recommendedName>
</protein>
<name>A0AAD9UCL9_RIDPI</name>
<dbReference type="EMBL" id="JAODUO010000261">
    <property type="protein sequence ID" value="KAK2184547.1"/>
    <property type="molecule type" value="Genomic_DNA"/>
</dbReference>
<dbReference type="PROSITE" id="PS50082">
    <property type="entry name" value="WD_REPEATS_2"/>
    <property type="match status" value="1"/>
</dbReference>